<comment type="caution">
    <text evidence="1">The sequence shown here is derived from an EMBL/GenBank/DDBJ whole genome shotgun (WGS) entry which is preliminary data.</text>
</comment>
<dbReference type="EMBL" id="JAWMAJ010000056">
    <property type="protein sequence ID" value="MDV7217983.1"/>
    <property type="molecule type" value="Genomic_DNA"/>
</dbReference>
<accession>A0ABU4FBK2</accession>
<evidence type="ECO:0000313" key="2">
    <source>
        <dbReference type="Proteomes" id="UP001187346"/>
    </source>
</evidence>
<gene>
    <name evidence="1" type="ORF">R5A26_18710</name>
</gene>
<keyword evidence="2" id="KW-1185">Reference proteome</keyword>
<name>A0ABU4FBK2_9ACTN</name>
<organism evidence="1 2">
    <name type="scientific">Streptomyces prunicolor</name>
    <dbReference type="NCBI Taxonomy" id="67348"/>
    <lineage>
        <taxon>Bacteria</taxon>
        <taxon>Bacillati</taxon>
        <taxon>Actinomycetota</taxon>
        <taxon>Actinomycetes</taxon>
        <taxon>Kitasatosporales</taxon>
        <taxon>Streptomycetaceae</taxon>
        <taxon>Streptomyces</taxon>
    </lineage>
</organism>
<evidence type="ECO:0000313" key="1">
    <source>
        <dbReference type="EMBL" id="MDV7217983.1"/>
    </source>
</evidence>
<dbReference type="Proteomes" id="UP001187346">
    <property type="component" value="Unassembled WGS sequence"/>
</dbReference>
<proteinExistence type="predicted"/>
<sequence length="77" mass="8130">MSSTETRTAWAAASADRSWTLNFRDAATPLRIASSCESASAPRRNARAWPASAAVAASPLSVLSMPKRFSAEDTASE</sequence>
<reference evidence="1 2" key="1">
    <citation type="submission" date="2023-10" db="EMBL/GenBank/DDBJ databases">
        <title>Characterization of rhizosphere-enriched actinobacteria from wheat plants lab-grown on chernevaya soil.</title>
        <authorList>
            <person name="Tikhonova E.N."/>
            <person name="Konopkin A."/>
            <person name="Kravchenko I.K."/>
        </authorList>
    </citation>
    <scope>NUCLEOTIDE SEQUENCE [LARGE SCALE GENOMIC DNA]</scope>
    <source>
        <strain evidence="1 2">RR29</strain>
    </source>
</reference>
<protein>
    <submittedName>
        <fullName evidence="1">Uncharacterized protein</fullName>
    </submittedName>
</protein>